<evidence type="ECO:0000313" key="1">
    <source>
        <dbReference type="EMBL" id="KKP66462.1"/>
    </source>
</evidence>
<dbReference type="Proteomes" id="UP000034952">
    <property type="component" value="Unassembled WGS sequence"/>
</dbReference>
<dbReference type="AlphaFoldDB" id="A0A0G0EGM0"/>
<reference evidence="1 2" key="1">
    <citation type="journal article" date="2015" name="Nature">
        <title>rRNA introns, odd ribosomes, and small enigmatic genomes across a large radiation of phyla.</title>
        <authorList>
            <person name="Brown C.T."/>
            <person name="Hug L.A."/>
            <person name="Thomas B.C."/>
            <person name="Sharon I."/>
            <person name="Castelle C.J."/>
            <person name="Singh A."/>
            <person name="Wilkins M.J."/>
            <person name="Williams K.H."/>
            <person name="Banfield J.F."/>
        </authorList>
    </citation>
    <scope>NUCLEOTIDE SEQUENCE [LARGE SCALE GENOMIC DNA]</scope>
</reference>
<sequence length="136" mass="16002">MIITRLQGGMGNQMFQYALGRALSVKNNVPLGLDLTFLLDRTPIPNFTFRDYHLDVFNIEATFVSKKDIPFLYRKHNLGIFMRYLDYIRRKLISTPGKEKMNCIFDASILQLGSDAYLEGWWQSYKYFESIEDIIR</sequence>
<protein>
    <submittedName>
        <fullName evidence="1">Glycosyl transferase, family 11</fullName>
    </submittedName>
</protein>
<gene>
    <name evidence="1" type="ORF">UR64_C0007G0031</name>
</gene>
<organism evidence="1 2">
    <name type="scientific">Candidatus Nomurabacteria bacterium GW2011_GWE1_35_16</name>
    <dbReference type="NCBI Taxonomy" id="1618761"/>
    <lineage>
        <taxon>Bacteria</taxon>
        <taxon>Candidatus Nomuraibacteriota</taxon>
    </lineage>
</organism>
<keyword evidence="1" id="KW-0808">Transferase</keyword>
<name>A0A0G0EGM0_9BACT</name>
<evidence type="ECO:0000313" key="2">
    <source>
        <dbReference type="Proteomes" id="UP000034952"/>
    </source>
</evidence>
<dbReference type="GO" id="GO:0016740">
    <property type="term" value="F:transferase activity"/>
    <property type="evidence" value="ECO:0007669"/>
    <property type="project" value="UniProtKB-KW"/>
</dbReference>
<comment type="caution">
    <text evidence="1">The sequence shown here is derived from an EMBL/GenBank/DDBJ whole genome shotgun (WGS) entry which is preliminary data.</text>
</comment>
<proteinExistence type="predicted"/>
<accession>A0A0G0EGM0</accession>
<dbReference type="EMBL" id="LBPY01000007">
    <property type="protein sequence ID" value="KKP66462.1"/>
    <property type="molecule type" value="Genomic_DNA"/>
</dbReference>
<feature type="non-terminal residue" evidence="1">
    <location>
        <position position="136"/>
    </location>
</feature>